<sequence length="113" mass="12350">MSMLILGVGPGIIIVIFIWIFSIVSCIMCIRMRKTFIAIAALVVEVIITLVIISWPLAGYTISEKVGVSVDYVGIPRFILAVVEAVILLMFCIAYVKYDLTAAIPVSTITLDL</sequence>
<keyword evidence="1" id="KW-1133">Transmembrane helix</keyword>
<keyword evidence="3" id="KW-1185">Reference proteome</keyword>
<evidence type="ECO:0000256" key="1">
    <source>
        <dbReference type="SAM" id="Phobius"/>
    </source>
</evidence>
<evidence type="ECO:0000313" key="3">
    <source>
        <dbReference type="Proteomes" id="UP000267606"/>
    </source>
</evidence>
<gene>
    <name evidence="2" type="ORF">OFLC_LOCUS5113</name>
</gene>
<evidence type="ECO:0000313" key="2">
    <source>
        <dbReference type="EMBL" id="VDO42101.1"/>
    </source>
</evidence>
<reference evidence="4" key="1">
    <citation type="submission" date="2016-06" db="UniProtKB">
        <authorList>
            <consortium name="WormBaseParasite"/>
        </authorList>
    </citation>
    <scope>IDENTIFICATION</scope>
</reference>
<accession>A0A183HCA1</accession>
<proteinExistence type="predicted"/>
<feature type="transmembrane region" description="Helical" evidence="1">
    <location>
        <begin position="78"/>
        <end position="96"/>
    </location>
</feature>
<feature type="transmembrane region" description="Helical" evidence="1">
    <location>
        <begin position="12"/>
        <end position="30"/>
    </location>
</feature>
<dbReference type="Proteomes" id="UP000267606">
    <property type="component" value="Unassembled WGS sequence"/>
</dbReference>
<organism evidence="4">
    <name type="scientific">Onchocerca flexuosa</name>
    <dbReference type="NCBI Taxonomy" id="387005"/>
    <lineage>
        <taxon>Eukaryota</taxon>
        <taxon>Metazoa</taxon>
        <taxon>Ecdysozoa</taxon>
        <taxon>Nematoda</taxon>
        <taxon>Chromadorea</taxon>
        <taxon>Rhabditida</taxon>
        <taxon>Spirurina</taxon>
        <taxon>Spiruromorpha</taxon>
        <taxon>Filarioidea</taxon>
        <taxon>Onchocercidae</taxon>
        <taxon>Onchocerca</taxon>
    </lineage>
</organism>
<keyword evidence="1" id="KW-0812">Transmembrane</keyword>
<dbReference type="AlphaFoldDB" id="A0A183HCA1"/>
<keyword evidence="1" id="KW-0472">Membrane</keyword>
<name>A0A183HCA1_9BILA</name>
<dbReference type="WBParaSite" id="OFLC_0000511201-mRNA-1">
    <property type="protein sequence ID" value="OFLC_0000511201-mRNA-1"/>
    <property type="gene ID" value="OFLC_0000511201"/>
</dbReference>
<dbReference type="EMBL" id="UZAJ01004227">
    <property type="protein sequence ID" value="VDO42101.1"/>
    <property type="molecule type" value="Genomic_DNA"/>
</dbReference>
<protein>
    <submittedName>
        <fullName evidence="4">7TM_GPCR_Srx domain-containing protein</fullName>
    </submittedName>
</protein>
<feature type="transmembrane region" description="Helical" evidence="1">
    <location>
        <begin position="37"/>
        <end position="58"/>
    </location>
</feature>
<evidence type="ECO:0000313" key="4">
    <source>
        <dbReference type="WBParaSite" id="OFLC_0000511201-mRNA-1"/>
    </source>
</evidence>
<reference evidence="2 3" key="2">
    <citation type="submission" date="2018-11" db="EMBL/GenBank/DDBJ databases">
        <authorList>
            <consortium name="Pathogen Informatics"/>
        </authorList>
    </citation>
    <scope>NUCLEOTIDE SEQUENCE [LARGE SCALE GENOMIC DNA]</scope>
</reference>